<gene>
    <name evidence="2" type="ORF">F4V44_09450</name>
</gene>
<keyword evidence="3" id="KW-1185">Reference proteome</keyword>
<keyword evidence="1" id="KW-0175">Coiled coil</keyword>
<dbReference type="OrthoDB" id="2927792at2"/>
<reference evidence="2 3" key="1">
    <citation type="submission" date="2019-09" db="EMBL/GenBank/DDBJ databases">
        <title>Whole genome sequences of isolates from the Mars Exploration Rovers.</title>
        <authorList>
            <person name="Seuylemezian A."/>
            <person name="Vaishampayan P."/>
        </authorList>
    </citation>
    <scope>NUCLEOTIDE SEQUENCE [LARGE SCALE GENOMIC DNA]</scope>
    <source>
        <strain evidence="2 3">MER_TA_151</strain>
    </source>
</reference>
<comment type="caution">
    <text evidence="2">The sequence shown here is derived from an EMBL/GenBank/DDBJ whole genome shotgun (WGS) entry which is preliminary data.</text>
</comment>
<evidence type="ECO:0000313" key="2">
    <source>
        <dbReference type="EMBL" id="KAA9026091.1"/>
    </source>
</evidence>
<evidence type="ECO:0000313" key="3">
    <source>
        <dbReference type="Proteomes" id="UP000326671"/>
    </source>
</evidence>
<proteinExistence type="predicted"/>
<organism evidence="2 3">
    <name type="scientific">Niallia endozanthoxylica</name>
    <dbReference type="NCBI Taxonomy" id="2036016"/>
    <lineage>
        <taxon>Bacteria</taxon>
        <taxon>Bacillati</taxon>
        <taxon>Bacillota</taxon>
        <taxon>Bacilli</taxon>
        <taxon>Bacillales</taxon>
        <taxon>Bacillaceae</taxon>
        <taxon>Niallia</taxon>
    </lineage>
</organism>
<dbReference type="EMBL" id="VYKL01000015">
    <property type="protein sequence ID" value="KAA9026091.1"/>
    <property type="molecule type" value="Genomic_DNA"/>
</dbReference>
<sequence length="83" mass="9879">MKTTVIGKEELIDMFENIHNQLEQLENSIKTNMSQEQSEWQSRLEKRFDLCGKQLESIEMKMTSVKERQEQSKKNPLQLTLSY</sequence>
<name>A0A5J5HV97_9BACI</name>
<evidence type="ECO:0000256" key="1">
    <source>
        <dbReference type="SAM" id="Coils"/>
    </source>
</evidence>
<dbReference type="AlphaFoldDB" id="A0A5J5HV97"/>
<feature type="coiled-coil region" evidence="1">
    <location>
        <begin position="8"/>
        <end position="75"/>
    </location>
</feature>
<dbReference type="Proteomes" id="UP000326671">
    <property type="component" value="Unassembled WGS sequence"/>
</dbReference>
<protein>
    <submittedName>
        <fullName evidence="2">Uncharacterized protein</fullName>
    </submittedName>
</protein>
<accession>A0A5J5HV97</accession>
<dbReference type="RefSeq" id="WP_150439741.1">
    <property type="nucleotide sequence ID" value="NZ_VYKL01000015.1"/>
</dbReference>